<dbReference type="PRINTS" id="PR00419">
    <property type="entry name" value="ADXRDTASE"/>
</dbReference>
<evidence type="ECO:0000259" key="1">
    <source>
        <dbReference type="Pfam" id="PF01593"/>
    </source>
</evidence>
<dbReference type="SUPFAM" id="SSF51905">
    <property type="entry name" value="FAD/NAD(P)-binding domain"/>
    <property type="match status" value="1"/>
</dbReference>
<dbReference type="Gene3D" id="3.50.50.60">
    <property type="entry name" value="FAD/NAD(P)-binding domain"/>
    <property type="match status" value="1"/>
</dbReference>
<evidence type="ECO:0000313" key="2">
    <source>
        <dbReference type="EMBL" id="PQJ28711.1"/>
    </source>
</evidence>
<feature type="domain" description="Amine oxidase" evidence="1">
    <location>
        <begin position="13"/>
        <end position="405"/>
    </location>
</feature>
<gene>
    <name evidence="2" type="ORF">BSZ32_09495</name>
</gene>
<protein>
    <recommendedName>
        <fullName evidence="1">Amine oxidase domain-containing protein</fullName>
    </recommendedName>
</protein>
<name>A0A2S7U2R1_9BACT</name>
<organism evidence="2 3">
    <name type="scientific">Rubritalea profundi</name>
    <dbReference type="NCBI Taxonomy" id="1658618"/>
    <lineage>
        <taxon>Bacteria</taxon>
        <taxon>Pseudomonadati</taxon>
        <taxon>Verrucomicrobiota</taxon>
        <taxon>Verrucomicrobiia</taxon>
        <taxon>Verrucomicrobiales</taxon>
        <taxon>Rubritaleaceae</taxon>
        <taxon>Rubritalea</taxon>
    </lineage>
</organism>
<dbReference type="Proteomes" id="UP000239907">
    <property type="component" value="Unassembled WGS sequence"/>
</dbReference>
<proteinExistence type="predicted"/>
<evidence type="ECO:0000313" key="3">
    <source>
        <dbReference type="Proteomes" id="UP000239907"/>
    </source>
</evidence>
<dbReference type="OrthoDB" id="9767561at2"/>
<comment type="caution">
    <text evidence="2">The sequence shown here is derived from an EMBL/GenBank/DDBJ whole genome shotgun (WGS) entry which is preliminary data.</text>
</comment>
<dbReference type="GO" id="GO:0016491">
    <property type="term" value="F:oxidoreductase activity"/>
    <property type="evidence" value="ECO:0007669"/>
    <property type="project" value="InterPro"/>
</dbReference>
<sequence>MSTPEVIIIGAGLSGLACALELTKNGVNVHLLEQEDAPGGRVRTDLVEGFLLDRGFQVYLDAYPNAGQLLDLDSLKLQPFQPGAIIFEHGKRHRLMDVFRRPGYLISSAFSPMGSILDKILVAKLRFSLKFASLEVIQTREDLTTNLYLKNFGLSKSMIDRFFRSFYGGIFLENELSTSSRMFEFTFKMFTEGSATLPAKGMEEIPRQLAARLPAGTLRCNTPVSRVDGSAVILASGEKLSAEQIILAVPSDAAQKILPALALPELKWRSVTNCYFAAPSSPLNEAIIALSGDPDSLVNNLSVPSDLSADYAPKGQSLISVSILGIHGETDLLARVLAELHTWFGEEVAAWRHLRTDLIARALPEQNPSTKQPANAMEGVFLCGDQHSTSSIEGAITSGLETARRFLDQRSTSEN</sequence>
<accession>A0A2S7U2R1</accession>
<dbReference type="Pfam" id="PF01593">
    <property type="entry name" value="Amino_oxidase"/>
    <property type="match status" value="1"/>
</dbReference>
<dbReference type="EMBL" id="MQWA01000001">
    <property type="protein sequence ID" value="PQJ28711.1"/>
    <property type="molecule type" value="Genomic_DNA"/>
</dbReference>
<dbReference type="InterPro" id="IPR002937">
    <property type="entry name" value="Amino_oxidase"/>
</dbReference>
<dbReference type="AlphaFoldDB" id="A0A2S7U2R1"/>
<keyword evidence="3" id="KW-1185">Reference proteome</keyword>
<dbReference type="InterPro" id="IPR036188">
    <property type="entry name" value="FAD/NAD-bd_sf"/>
</dbReference>
<dbReference type="PANTHER" id="PTHR42841">
    <property type="entry name" value="AMINE OXIDASE"/>
    <property type="match status" value="1"/>
</dbReference>
<dbReference type="RefSeq" id="WP_105043204.1">
    <property type="nucleotide sequence ID" value="NZ_MQWA01000001.1"/>
</dbReference>
<reference evidence="2 3" key="1">
    <citation type="submission" date="2016-12" db="EMBL/GenBank/DDBJ databases">
        <title>Study of bacterial adaptation to deep sea.</title>
        <authorList>
            <person name="Song J."/>
            <person name="Yoshizawa S."/>
            <person name="Kogure K."/>
        </authorList>
    </citation>
    <scope>NUCLEOTIDE SEQUENCE [LARGE SCALE GENOMIC DNA]</scope>
    <source>
        <strain evidence="2 3">SAORIC-165</strain>
    </source>
</reference>